<protein>
    <submittedName>
        <fullName evidence="8">MATE family efflux transporter</fullName>
    </submittedName>
</protein>
<feature type="transmembrane region" description="Helical" evidence="7">
    <location>
        <begin position="357"/>
        <end position="378"/>
    </location>
</feature>
<feature type="transmembrane region" description="Helical" evidence="7">
    <location>
        <begin position="136"/>
        <end position="154"/>
    </location>
</feature>
<dbReference type="NCBIfam" id="TIGR00797">
    <property type="entry name" value="matE"/>
    <property type="match status" value="1"/>
</dbReference>
<keyword evidence="9" id="KW-1185">Reference proteome</keyword>
<dbReference type="PIRSF" id="PIRSF006603">
    <property type="entry name" value="DinF"/>
    <property type="match status" value="1"/>
</dbReference>
<dbReference type="InterPro" id="IPR002528">
    <property type="entry name" value="MATE_fam"/>
</dbReference>
<feature type="transmembrane region" description="Helical" evidence="7">
    <location>
        <begin position="193"/>
        <end position="216"/>
    </location>
</feature>
<evidence type="ECO:0000256" key="3">
    <source>
        <dbReference type="ARBA" id="ARBA00022475"/>
    </source>
</evidence>
<dbReference type="EMBL" id="JAJEPR010000017">
    <property type="protein sequence ID" value="MCC2190262.1"/>
    <property type="molecule type" value="Genomic_DNA"/>
</dbReference>
<evidence type="ECO:0000256" key="6">
    <source>
        <dbReference type="ARBA" id="ARBA00023136"/>
    </source>
</evidence>
<dbReference type="GO" id="GO:0015297">
    <property type="term" value="F:antiporter activity"/>
    <property type="evidence" value="ECO:0007669"/>
    <property type="project" value="InterPro"/>
</dbReference>
<dbReference type="Pfam" id="PF01554">
    <property type="entry name" value="MatE"/>
    <property type="match status" value="2"/>
</dbReference>
<dbReference type="PANTHER" id="PTHR43549:SF3">
    <property type="entry name" value="MULTIDRUG RESISTANCE PROTEIN YPNP-RELATED"/>
    <property type="match status" value="1"/>
</dbReference>
<dbReference type="InterPro" id="IPR048279">
    <property type="entry name" value="MdtK-like"/>
</dbReference>
<dbReference type="RefSeq" id="WP_227615393.1">
    <property type="nucleotide sequence ID" value="NZ_JAJEPR010000017.1"/>
</dbReference>
<evidence type="ECO:0000256" key="5">
    <source>
        <dbReference type="ARBA" id="ARBA00022989"/>
    </source>
</evidence>
<name>A0AAE3DTM5_9FIRM</name>
<sequence>MTNDKADFTQGSILKKLVAFMMPILGALILQAAYGAVDLLVVGRFGSTSGLSAVSTGSQVLNLVTFVVIQFAMGITVLIARYLGEKKPERIGAVIGGSAVVFTIISVILFGVMVSLARPISVLMQAPEEALDLTAAYVRICGSGIFFIVAYNLLSAIFRGLGDSQSPLLFVLVACIVNIIGDLILVAGLHMDAAGAAVATVLAQALSVVFAVMLLIKKKLPFKITKQDFCLNSQCKKFLKIGLPLALQEFLTQVSFLALCAFVNRLGLEASSGYGVACKIVNFAMLVPSALMQSMASFVSQNVGAGKTKRAKQSMFTGIGVGLSVGCLVFALIMLKGDMLTGFFSTETAVIQNGYDYLKGFALETLVTAVLFSMIGYFNGNNKTVWVMTQGLIQTLLVRLPLAYFMSIQPNASLTKIGLAAPISTIVGIILNVGFFLYLEKKERK</sequence>
<evidence type="ECO:0000256" key="4">
    <source>
        <dbReference type="ARBA" id="ARBA00022692"/>
    </source>
</evidence>
<feature type="transmembrane region" description="Helical" evidence="7">
    <location>
        <begin position="63"/>
        <end position="84"/>
    </location>
</feature>
<organism evidence="8 9">
    <name type="scientific">Fusicatenibacter faecihominis</name>
    <dbReference type="NCBI Taxonomy" id="2881276"/>
    <lineage>
        <taxon>Bacteria</taxon>
        <taxon>Bacillati</taxon>
        <taxon>Bacillota</taxon>
        <taxon>Clostridia</taxon>
        <taxon>Lachnospirales</taxon>
        <taxon>Lachnospiraceae</taxon>
        <taxon>Fusicatenibacter</taxon>
    </lineage>
</organism>
<evidence type="ECO:0000313" key="8">
    <source>
        <dbReference type="EMBL" id="MCC2190262.1"/>
    </source>
</evidence>
<evidence type="ECO:0000256" key="7">
    <source>
        <dbReference type="SAM" id="Phobius"/>
    </source>
</evidence>
<feature type="transmembrane region" description="Helical" evidence="7">
    <location>
        <begin position="385"/>
        <end position="405"/>
    </location>
</feature>
<dbReference type="CDD" id="cd13138">
    <property type="entry name" value="MATE_yoeA_like"/>
    <property type="match status" value="1"/>
</dbReference>
<reference evidence="8 9" key="1">
    <citation type="submission" date="2021-10" db="EMBL/GenBank/DDBJ databases">
        <title>Anaerobic single-cell dispensing facilitates the cultivation of human gut bacteria.</title>
        <authorList>
            <person name="Afrizal A."/>
        </authorList>
    </citation>
    <scope>NUCLEOTIDE SEQUENCE [LARGE SCALE GENOMIC DNA]</scope>
    <source>
        <strain evidence="8 9">CLA-AA-H277</strain>
    </source>
</reference>
<feature type="transmembrane region" description="Helical" evidence="7">
    <location>
        <begin position="315"/>
        <end position="337"/>
    </location>
</feature>
<keyword evidence="5 7" id="KW-1133">Transmembrane helix</keyword>
<gene>
    <name evidence="8" type="ORF">LKD71_10665</name>
</gene>
<feature type="transmembrane region" description="Helical" evidence="7">
    <location>
        <begin position="91"/>
        <end position="116"/>
    </location>
</feature>
<dbReference type="Proteomes" id="UP001197875">
    <property type="component" value="Unassembled WGS sequence"/>
</dbReference>
<feature type="transmembrane region" description="Helical" evidence="7">
    <location>
        <begin position="417"/>
        <end position="439"/>
    </location>
</feature>
<keyword evidence="4 7" id="KW-0812">Transmembrane</keyword>
<accession>A0AAE3DTM5</accession>
<dbReference type="GO" id="GO:0005886">
    <property type="term" value="C:plasma membrane"/>
    <property type="evidence" value="ECO:0007669"/>
    <property type="project" value="UniProtKB-SubCell"/>
</dbReference>
<dbReference type="PANTHER" id="PTHR43549">
    <property type="entry name" value="MULTIDRUG RESISTANCE PROTEIN YPNP-RELATED"/>
    <property type="match status" value="1"/>
</dbReference>
<feature type="transmembrane region" description="Helical" evidence="7">
    <location>
        <begin position="20"/>
        <end position="43"/>
    </location>
</feature>
<comment type="subcellular location">
    <subcellularLocation>
        <location evidence="1">Cell membrane</location>
        <topology evidence="1">Multi-pass membrane protein</topology>
    </subcellularLocation>
</comment>
<dbReference type="InterPro" id="IPR052031">
    <property type="entry name" value="Membrane_Transporter-Flippase"/>
</dbReference>
<comment type="caution">
    <text evidence="8">The sequence shown here is derived from an EMBL/GenBank/DDBJ whole genome shotgun (WGS) entry which is preliminary data.</text>
</comment>
<evidence type="ECO:0000256" key="2">
    <source>
        <dbReference type="ARBA" id="ARBA00022448"/>
    </source>
</evidence>
<keyword evidence="6 7" id="KW-0472">Membrane</keyword>
<evidence type="ECO:0000313" key="9">
    <source>
        <dbReference type="Proteomes" id="UP001197875"/>
    </source>
</evidence>
<proteinExistence type="predicted"/>
<keyword evidence="3" id="KW-1003">Cell membrane</keyword>
<keyword evidence="2" id="KW-0813">Transport</keyword>
<feature type="transmembrane region" description="Helical" evidence="7">
    <location>
        <begin position="166"/>
        <end position="187"/>
    </location>
</feature>
<evidence type="ECO:0000256" key="1">
    <source>
        <dbReference type="ARBA" id="ARBA00004651"/>
    </source>
</evidence>
<dbReference type="GO" id="GO:0042910">
    <property type="term" value="F:xenobiotic transmembrane transporter activity"/>
    <property type="evidence" value="ECO:0007669"/>
    <property type="project" value="InterPro"/>
</dbReference>
<dbReference type="AlphaFoldDB" id="A0AAE3DTM5"/>